<dbReference type="NCBIfam" id="NF010527">
    <property type="entry name" value="PRK13922.6-2"/>
    <property type="match status" value="1"/>
</dbReference>
<evidence type="ECO:0000256" key="1">
    <source>
        <dbReference type="ARBA" id="ARBA00009369"/>
    </source>
</evidence>
<protein>
    <recommendedName>
        <fullName evidence="2">Cell shape-determining protein MreC</fullName>
    </recommendedName>
    <alternativeName>
        <fullName evidence="4">Cell shape protein MreC</fullName>
    </alternativeName>
</protein>
<reference evidence="6" key="1">
    <citation type="submission" date="2014-06" db="EMBL/GenBank/DDBJ databases">
        <authorList>
            <person name="Berube P.M."/>
        </authorList>
    </citation>
    <scope>NUCLEOTIDE SEQUENCE</scope>
    <source>
        <strain evidence="6">P0902-H212</strain>
    </source>
</reference>
<evidence type="ECO:0000256" key="2">
    <source>
        <dbReference type="ARBA" id="ARBA00013855"/>
    </source>
</evidence>
<proteinExistence type="inferred from homology"/>
<name>A0A0D5A2J2_PROMR</name>
<dbReference type="InterPro" id="IPR007221">
    <property type="entry name" value="MreC"/>
</dbReference>
<gene>
    <name evidence="6" type="ORF">FA02_0469</name>
</gene>
<dbReference type="Gene3D" id="2.40.10.340">
    <property type="entry name" value="Rod shape-determining protein MreC, domain 1"/>
    <property type="match status" value="1"/>
</dbReference>
<comment type="similarity">
    <text evidence="1">Belongs to the MreC family.</text>
</comment>
<dbReference type="PANTHER" id="PTHR34138">
    <property type="entry name" value="CELL SHAPE-DETERMINING PROTEIN MREC"/>
    <property type="match status" value="1"/>
</dbReference>
<evidence type="ECO:0000256" key="3">
    <source>
        <dbReference type="ARBA" id="ARBA00022960"/>
    </source>
</evidence>
<evidence type="ECO:0000313" key="6">
    <source>
        <dbReference type="EMBL" id="AJW30732.1"/>
    </source>
</evidence>
<keyword evidence="3" id="KW-0133">Cell shape</keyword>
<dbReference type="InterPro" id="IPR042177">
    <property type="entry name" value="Cell/Rod_1"/>
</dbReference>
<dbReference type="Gene3D" id="2.40.10.350">
    <property type="entry name" value="Rod shape-determining protein MreC, domain 2"/>
    <property type="match status" value="1"/>
</dbReference>
<evidence type="ECO:0000256" key="4">
    <source>
        <dbReference type="ARBA" id="ARBA00032089"/>
    </source>
</evidence>
<dbReference type="AlphaFoldDB" id="A0A0D5A2J2"/>
<dbReference type="GO" id="GO:0008360">
    <property type="term" value="P:regulation of cell shape"/>
    <property type="evidence" value="ECO:0007669"/>
    <property type="project" value="UniProtKB-KW"/>
</dbReference>
<dbReference type="InterPro" id="IPR042175">
    <property type="entry name" value="Cell/Rod_MreC_2"/>
</dbReference>
<dbReference type="GO" id="GO:0005886">
    <property type="term" value="C:plasma membrane"/>
    <property type="evidence" value="ECO:0007669"/>
    <property type="project" value="TreeGrafter"/>
</dbReference>
<dbReference type="InterPro" id="IPR055342">
    <property type="entry name" value="MreC_beta-barrel_core"/>
</dbReference>
<dbReference type="EMBL" id="KJ947870">
    <property type="protein sequence ID" value="AJW30732.1"/>
    <property type="molecule type" value="Genomic_DNA"/>
</dbReference>
<organism evidence="6">
    <name type="scientific">Prochlorococcus marinus str. P0902-H212</name>
    <dbReference type="NCBI Taxonomy" id="1620696"/>
    <lineage>
        <taxon>Bacteria</taxon>
        <taxon>Bacillati</taxon>
        <taxon>Cyanobacteriota</taxon>
        <taxon>Cyanophyceae</taxon>
        <taxon>Synechococcales</taxon>
        <taxon>Prochlorococcaceae</taxon>
        <taxon>Prochlorococcus</taxon>
    </lineage>
</organism>
<sequence>MIKARREIGFHLLLKGRLWVIFLFGALLFGIRWSKGAGYLDLYSVLLKPILPGTAQSEWIKEGDNVEKNIRLKLLENDNSRLRRALSLKDINTNQRISAAVISRSSRNWWQQLEINKGAKDGVLKGQTVIGPGGLIGLVDSVTSHTARVRLLTDPGHQVGAWIDRTQDHGILTGMGTNRPKLIFLNKKGLAKIGDAVTTSPASTLLPPNLTIGIVKFVNEKALPSPYAIVQLTASPEAIDWVQVLKNDAQK</sequence>
<accession>A0A0D5A2J2</accession>
<evidence type="ECO:0000259" key="5">
    <source>
        <dbReference type="Pfam" id="PF04085"/>
    </source>
</evidence>
<dbReference type="Pfam" id="PF04085">
    <property type="entry name" value="MreC"/>
    <property type="match status" value="1"/>
</dbReference>
<feature type="domain" description="Rod shape-determining protein MreC beta-barrel core" evidence="5">
    <location>
        <begin position="101"/>
        <end position="246"/>
    </location>
</feature>
<dbReference type="PANTHER" id="PTHR34138:SF1">
    <property type="entry name" value="CELL SHAPE-DETERMINING PROTEIN MREC"/>
    <property type="match status" value="1"/>
</dbReference>